<proteinExistence type="predicted"/>
<feature type="zinc finger region" description="C3H1-type" evidence="1">
    <location>
        <begin position="507"/>
        <end position="535"/>
    </location>
</feature>
<accession>A0A8K0JHW7</accession>
<feature type="region of interest" description="Disordered" evidence="2">
    <location>
        <begin position="1"/>
        <end position="84"/>
    </location>
</feature>
<organism evidence="4 5">
    <name type="scientific">Filobasidium floriforme</name>
    <dbReference type="NCBI Taxonomy" id="5210"/>
    <lineage>
        <taxon>Eukaryota</taxon>
        <taxon>Fungi</taxon>
        <taxon>Dikarya</taxon>
        <taxon>Basidiomycota</taxon>
        <taxon>Agaricomycotina</taxon>
        <taxon>Tremellomycetes</taxon>
        <taxon>Filobasidiales</taxon>
        <taxon>Filobasidiaceae</taxon>
        <taxon>Filobasidium</taxon>
    </lineage>
</organism>
<feature type="region of interest" description="Disordered" evidence="2">
    <location>
        <begin position="609"/>
        <end position="675"/>
    </location>
</feature>
<feature type="domain" description="C3H1-type" evidence="3">
    <location>
        <begin position="507"/>
        <end position="535"/>
    </location>
</feature>
<name>A0A8K0JHW7_9TREE</name>
<dbReference type="GO" id="GO:0008270">
    <property type="term" value="F:zinc ion binding"/>
    <property type="evidence" value="ECO:0007669"/>
    <property type="project" value="UniProtKB-KW"/>
</dbReference>
<keyword evidence="1" id="KW-0862">Zinc</keyword>
<dbReference type="AlphaFoldDB" id="A0A8K0JHW7"/>
<dbReference type="EMBL" id="JABELV010000159">
    <property type="protein sequence ID" value="KAG7529028.1"/>
    <property type="molecule type" value="Genomic_DNA"/>
</dbReference>
<feature type="compositionally biased region" description="Acidic residues" evidence="2">
    <location>
        <begin position="327"/>
        <end position="337"/>
    </location>
</feature>
<feature type="region of interest" description="Disordered" evidence="2">
    <location>
        <begin position="161"/>
        <end position="422"/>
    </location>
</feature>
<sequence length="675" mass="73167">MAYKRPGNKRFHVGPADTTRRKSTAITQGPDLVHDDDGDAKATPALSESKSLASSPSLPTTPLSTSTTVPSSPEVELAKRSKASPANNRAFHIALRGAFKSNEKVTPERQKHNQLAVEVHEEETENMEPLIDLSDSWERNTVRDLDHFVVTVKSVAKAGTEVQSADKKPTSTNTALSPWSKPFNPRGEDGHVSHRSLGQALPPHRRYDSQDHTTVHHPASQVSQSIFKFPPPIRAPYSIPQAHGNQLSSRPAPPSAVLPVQPPVPTSHPIASPSSSDVPLFAPRAQKVVSIRPPTSSPPVQSPETPSKVKPSSSTNSLVKTRIALPYEDDYDSDEDPFYPVASKSYRERADSDDALTGSTGETVVRGLELQLESDERQSSDAANESPGYAVAERISPMRSPSPKPETPTPSSLTSSPEQLQDVFGGSGPMRANVKAPVFVPRQNSGSDYADLPTATLDQSSMTSGTSPTPSARLHIHNRGHTVPAQNSGPTAQVTGVELKTQAPSRSYNFTFCRAHLGELSCPYGKYCCFKHPRLREPISSEQLAQIERELSRKEQEKVNFGKIRGLMTTRSIAITPEDGTALIVLYAEAVLENATRDTVVPAIPSGQAMSPFPSRAMLPGAPGSATVLPMPDESPEESMEAMEEERESSLDLRWLSQGKSLRPRHSPPVQEDID</sequence>
<feature type="compositionally biased region" description="Polar residues" evidence="2">
    <location>
        <begin position="302"/>
        <end position="319"/>
    </location>
</feature>
<feature type="compositionally biased region" description="Basic and acidic residues" evidence="2">
    <location>
        <begin position="205"/>
        <end position="214"/>
    </location>
</feature>
<keyword evidence="1" id="KW-0479">Metal-binding</keyword>
<keyword evidence="5" id="KW-1185">Reference proteome</keyword>
<protein>
    <recommendedName>
        <fullName evidence="3">C3H1-type domain-containing protein</fullName>
    </recommendedName>
</protein>
<evidence type="ECO:0000313" key="5">
    <source>
        <dbReference type="Proteomes" id="UP000812966"/>
    </source>
</evidence>
<dbReference type="Proteomes" id="UP000812966">
    <property type="component" value="Unassembled WGS sequence"/>
</dbReference>
<feature type="compositionally biased region" description="Basic residues" evidence="2">
    <location>
        <begin position="1"/>
        <end position="12"/>
    </location>
</feature>
<evidence type="ECO:0000259" key="3">
    <source>
        <dbReference type="PROSITE" id="PS50103"/>
    </source>
</evidence>
<gene>
    <name evidence="4" type="ORF">FFLO_05821</name>
</gene>
<dbReference type="PROSITE" id="PS50103">
    <property type="entry name" value="ZF_C3H1"/>
    <property type="match status" value="1"/>
</dbReference>
<keyword evidence="1" id="KW-0863">Zinc-finger</keyword>
<evidence type="ECO:0000313" key="4">
    <source>
        <dbReference type="EMBL" id="KAG7529028.1"/>
    </source>
</evidence>
<feature type="compositionally biased region" description="Pro residues" evidence="2">
    <location>
        <begin position="251"/>
        <end position="266"/>
    </location>
</feature>
<comment type="caution">
    <text evidence="4">The sequence shown here is derived from an EMBL/GenBank/DDBJ whole genome shotgun (WGS) entry which is preliminary data.</text>
</comment>
<reference evidence="4" key="1">
    <citation type="submission" date="2020-04" db="EMBL/GenBank/DDBJ databases">
        <title>Analysis of mating type loci in Filobasidium floriforme.</title>
        <authorList>
            <person name="Nowrousian M."/>
        </authorList>
    </citation>
    <scope>NUCLEOTIDE SEQUENCE</scope>
    <source>
        <strain evidence="4">CBS 6242</strain>
    </source>
</reference>
<feature type="compositionally biased region" description="Acidic residues" evidence="2">
    <location>
        <begin position="634"/>
        <end position="647"/>
    </location>
</feature>
<feature type="compositionally biased region" description="Low complexity" evidence="2">
    <location>
        <begin position="44"/>
        <end position="75"/>
    </location>
</feature>
<evidence type="ECO:0000256" key="1">
    <source>
        <dbReference type="PROSITE-ProRule" id="PRU00723"/>
    </source>
</evidence>
<dbReference type="InterPro" id="IPR000571">
    <property type="entry name" value="Znf_CCCH"/>
</dbReference>
<evidence type="ECO:0000256" key="2">
    <source>
        <dbReference type="SAM" id="MobiDB-lite"/>
    </source>
</evidence>